<organism evidence="1 2">
    <name type="scientific">Paenibacillus whitsoniae</name>
    <dbReference type="NCBI Taxonomy" id="2496558"/>
    <lineage>
        <taxon>Bacteria</taxon>
        <taxon>Bacillati</taxon>
        <taxon>Bacillota</taxon>
        <taxon>Bacilli</taxon>
        <taxon>Bacillales</taxon>
        <taxon>Paenibacillaceae</taxon>
        <taxon>Paenibacillus</taxon>
    </lineage>
</organism>
<dbReference type="EMBL" id="RXHU01000062">
    <property type="protein sequence ID" value="RTE07916.1"/>
    <property type="molecule type" value="Genomic_DNA"/>
</dbReference>
<dbReference type="OrthoDB" id="9761531at2"/>
<sequence length="301" mass="34115">MAIILVKKGENGMNLYINPTVSSEEIHNKLYAGDLLVFTNKRSALLLVEYARELIAEVFGELNPLKAQEAMTVEEFVKIVGPLKSKFTNSPRTKELVKGIMEELDYDLTETYFDVPRLRIVTHDNYLSSGVGYAYKPHRDTWYGSPVQQVNYWLPVFDITSKNGLAFYPKYWNEKIANTSSEFSYKEWVEVGRNLAISQIKTDTRKHPLPSEEIAISDEMRFSCSAAEMVAFSASHLHGTVPNQAGFTRFSIDFRVVKHKDLKDDFGAPHIDNDSKGTTLGDFLRGSDLGPIPRDIVSKFE</sequence>
<dbReference type="SUPFAM" id="SSF51197">
    <property type="entry name" value="Clavaminate synthase-like"/>
    <property type="match status" value="1"/>
</dbReference>
<dbReference type="Proteomes" id="UP000276128">
    <property type="component" value="Unassembled WGS sequence"/>
</dbReference>
<dbReference type="AlphaFoldDB" id="A0A3S0I965"/>
<gene>
    <name evidence="1" type="ORF">EJQ19_19905</name>
</gene>
<proteinExistence type="predicted"/>
<protein>
    <recommendedName>
        <fullName evidence="3">Phytanoyl-CoA dioxygenase</fullName>
    </recommendedName>
</protein>
<dbReference type="RefSeq" id="WP_126142988.1">
    <property type="nucleotide sequence ID" value="NZ_RXHU01000062.1"/>
</dbReference>
<keyword evidence="2" id="KW-1185">Reference proteome</keyword>
<evidence type="ECO:0008006" key="3">
    <source>
        <dbReference type="Google" id="ProtNLM"/>
    </source>
</evidence>
<evidence type="ECO:0000313" key="2">
    <source>
        <dbReference type="Proteomes" id="UP000276128"/>
    </source>
</evidence>
<name>A0A3S0I965_9BACL</name>
<evidence type="ECO:0000313" key="1">
    <source>
        <dbReference type="EMBL" id="RTE07916.1"/>
    </source>
</evidence>
<dbReference type="Gene3D" id="2.60.120.620">
    <property type="entry name" value="q2cbj1_9rhob like domain"/>
    <property type="match status" value="1"/>
</dbReference>
<comment type="caution">
    <text evidence="1">The sequence shown here is derived from an EMBL/GenBank/DDBJ whole genome shotgun (WGS) entry which is preliminary data.</text>
</comment>
<reference evidence="1 2" key="1">
    <citation type="submission" date="2018-12" db="EMBL/GenBank/DDBJ databases">
        <title>Bacillus ochoae sp. nov., Paenibacillus whitsoniae sp. nov., Paenibacillus spiritus sp. nov. Isolated from the Mars Exploration Rover during spacecraft assembly.</title>
        <authorList>
            <person name="Seuylemezian A."/>
            <person name="Vaishampayan P."/>
        </authorList>
    </citation>
    <scope>NUCLEOTIDE SEQUENCE [LARGE SCALE GENOMIC DNA]</scope>
    <source>
        <strain evidence="1 2">MER 54</strain>
    </source>
</reference>
<accession>A0A3S0I965</accession>